<evidence type="ECO:0000313" key="3">
    <source>
        <dbReference type="Proteomes" id="UP000827724"/>
    </source>
</evidence>
<comment type="caution">
    <text evidence="2">The sequence shown here is derived from an EMBL/GenBank/DDBJ whole genome shotgun (WGS) entry which is preliminary data.</text>
</comment>
<name>A0A9P8QP86_9HYPO</name>
<dbReference type="Proteomes" id="UP000827724">
    <property type="component" value="Unassembled WGS sequence"/>
</dbReference>
<evidence type="ECO:0000313" key="2">
    <source>
        <dbReference type="EMBL" id="KAH6606137.1"/>
    </source>
</evidence>
<gene>
    <name evidence="2" type="ORF">Trco_005290</name>
</gene>
<reference evidence="2" key="1">
    <citation type="submission" date="2021-08" db="EMBL/GenBank/DDBJ databases">
        <title>Chromosome-Level Trichoderma cornu-damae using Hi-C Data.</title>
        <authorList>
            <person name="Kim C.S."/>
        </authorList>
    </citation>
    <scope>NUCLEOTIDE SEQUENCE</scope>
    <source>
        <strain evidence="2">KA19-0412C</strain>
    </source>
</reference>
<feature type="region of interest" description="Disordered" evidence="1">
    <location>
        <begin position="1"/>
        <end position="36"/>
    </location>
</feature>
<evidence type="ECO:0000256" key="1">
    <source>
        <dbReference type="SAM" id="MobiDB-lite"/>
    </source>
</evidence>
<sequence length="69" mass="7946">MSHEPTNPTRNAQSGQDIPKARPSRILSRYQPPFSNHPWVLVVGMEQIRLYRPTQASAHRGQDPDLRQE</sequence>
<dbReference type="EMBL" id="JAIWOZ010000004">
    <property type="protein sequence ID" value="KAH6606137.1"/>
    <property type="molecule type" value="Genomic_DNA"/>
</dbReference>
<keyword evidence="3" id="KW-1185">Reference proteome</keyword>
<organism evidence="2 3">
    <name type="scientific">Trichoderma cornu-damae</name>
    <dbReference type="NCBI Taxonomy" id="654480"/>
    <lineage>
        <taxon>Eukaryota</taxon>
        <taxon>Fungi</taxon>
        <taxon>Dikarya</taxon>
        <taxon>Ascomycota</taxon>
        <taxon>Pezizomycotina</taxon>
        <taxon>Sordariomycetes</taxon>
        <taxon>Hypocreomycetidae</taxon>
        <taxon>Hypocreales</taxon>
        <taxon>Hypocreaceae</taxon>
        <taxon>Trichoderma</taxon>
    </lineage>
</organism>
<proteinExistence type="predicted"/>
<protein>
    <submittedName>
        <fullName evidence="2">Uncharacterized protein</fullName>
    </submittedName>
</protein>
<accession>A0A9P8QP86</accession>
<dbReference type="AlphaFoldDB" id="A0A9P8QP86"/>
<feature type="compositionally biased region" description="Polar residues" evidence="1">
    <location>
        <begin position="1"/>
        <end position="16"/>
    </location>
</feature>